<dbReference type="OrthoDB" id="760263at2759"/>
<evidence type="ECO:0000256" key="1">
    <source>
        <dbReference type="SAM" id="Phobius"/>
    </source>
</evidence>
<evidence type="ECO:0000313" key="2">
    <source>
        <dbReference type="EMBL" id="PPS10950.1"/>
    </source>
</evidence>
<feature type="transmembrane region" description="Helical" evidence="1">
    <location>
        <begin position="26"/>
        <end position="46"/>
    </location>
</feature>
<reference evidence="2 3" key="1">
    <citation type="submission" date="2015-01" db="EMBL/GenBank/DDBJ databases">
        <title>Genome of allotetraploid Gossypium barbadense reveals genomic plasticity and fiber elongation in cotton evolution.</title>
        <authorList>
            <person name="Chen X."/>
            <person name="Liu X."/>
            <person name="Zhao B."/>
            <person name="Zheng H."/>
            <person name="Hu Y."/>
            <person name="Lu G."/>
            <person name="Yang C."/>
            <person name="Chen J."/>
            <person name="Shan C."/>
            <person name="Zhang L."/>
            <person name="Zhou Y."/>
            <person name="Wang L."/>
            <person name="Guo W."/>
            <person name="Bai Y."/>
            <person name="Ruan J."/>
            <person name="Shangguan X."/>
            <person name="Mao Y."/>
            <person name="Jiang J."/>
            <person name="Zhu Y."/>
            <person name="Lei J."/>
            <person name="Kang H."/>
            <person name="Chen S."/>
            <person name="He X."/>
            <person name="Wang R."/>
            <person name="Wang Y."/>
            <person name="Chen J."/>
            <person name="Wang L."/>
            <person name="Yu S."/>
            <person name="Wang B."/>
            <person name="Wei J."/>
            <person name="Song S."/>
            <person name="Lu X."/>
            <person name="Gao Z."/>
            <person name="Gu W."/>
            <person name="Deng X."/>
            <person name="Ma D."/>
            <person name="Wang S."/>
            <person name="Liang W."/>
            <person name="Fang L."/>
            <person name="Cai C."/>
            <person name="Zhu X."/>
            <person name="Zhou B."/>
            <person name="Zhang Y."/>
            <person name="Chen Z."/>
            <person name="Xu S."/>
            <person name="Zhu R."/>
            <person name="Wang S."/>
            <person name="Zhang T."/>
            <person name="Zhao G."/>
        </authorList>
    </citation>
    <scope>NUCLEOTIDE SEQUENCE [LARGE SCALE GENOMIC DNA]</scope>
    <source>
        <strain evidence="3">cv. Xinhai21</strain>
        <tissue evidence="2">Leaf</tissue>
    </source>
</reference>
<accession>A0A2P5Y5T2</accession>
<gene>
    <name evidence="2" type="ORF">GOBAR_AA09697</name>
</gene>
<protein>
    <submittedName>
        <fullName evidence="2">Uncharacterized protein</fullName>
    </submittedName>
</protein>
<organism evidence="2 3">
    <name type="scientific">Gossypium barbadense</name>
    <name type="common">Sea Island cotton</name>
    <name type="synonym">Hibiscus barbadensis</name>
    <dbReference type="NCBI Taxonomy" id="3634"/>
    <lineage>
        <taxon>Eukaryota</taxon>
        <taxon>Viridiplantae</taxon>
        <taxon>Streptophyta</taxon>
        <taxon>Embryophyta</taxon>
        <taxon>Tracheophyta</taxon>
        <taxon>Spermatophyta</taxon>
        <taxon>Magnoliopsida</taxon>
        <taxon>eudicotyledons</taxon>
        <taxon>Gunneridae</taxon>
        <taxon>Pentapetalae</taxon>
        <taxon>rosids</taxon>
        <taxon>malvids</taxon>
        <taxon>Malvales</taxon>
        <taxon>Malvaceae</taxon>
        <taxon>Malvoideae</taxon>
        <taxon>Gossypium</taxon>
    </lineage>
</organism>
<proteinExistence type="predicted"/>
<keyword evidence="1" id="KW-1133">Transmembrane helix</keyword>
<name>A0A2P5Y5T2_GOSBA</name>
<dbReference type="EMBL" id="KZ663661">
    <property type="protein sequence ID" value="PPS10950.1"/>
    <property type="molecule type" value="Genomic_DNA"/>
</dbReference>
<sequence length="161" mass="18142">MGSPLLVEPTWATSWMTVHWWTSPDVGVGGLAFMQASLVVLSTFGTHRNRFDRFSRVVSGIVITHPRIIFDTLDDNIHLAIIDGQPLARRAHMGNVLDDGALVDFTRCWRWWVGLYASVPGRAFHIWDGNAEELVYLNASLTDPEAMMGWHMLTEFTETIG</sequence>
<dbReference type="Proteomes" id="UP000239757">
    <property type="component" value="Unassembled WGS sequence"/>
</dbReference>
<evidence type="ECO:0000313" key="3">
    <source>
        <dbReference type="Proteomes" id="UP000239757"/>
    </source>
</evidence>
<keyword evidence="1" id="KW-0472">Membrane</keyword>
<dbReference type="AlphaFoldDB" id="A0A2P5Y5T2"/>
<keyword evidence="1" id="KW-0812">Transmembrane</keyword>